<reference evidence="1 2" key="1">
    <citation type="submission" date="2015-09" db="EMBL/GenBank/DDBJ databases">
        <authorList>
            <consortium name="Pathogen Informatics"/>
        </authorList>
    </citation>
    <scope>NUCLEOTIDE SEQUENCE [LARGE SCALE GENOMIC DNA]</scope>
    <source>
        <strain evidence="1 2">2789STDY5608854</strain>
    </source>
</reference>
<dbReference type="EMBL" id="CYZT01000273">
    <property type="protein sequence ID" value="CUP16138.1"/>
    <property type="molecule type" value="Genomic_DNA"/>
</dbReference>
<accession>A0A174L1W9</accession>
<evidence type="ECO:0000313" key="1">
    <source>
        <dbReference type="EMBL" id="CUP16138.1"/>
    </source>
</evidence>
<dbReference type="Proteomes" id="UP000095746">
    <property type="component" value="Unassembled WGS sequence"/>
</dbReference>
<gene>
    <name evidence="1" type="ORF">ERS852411_02755</name>
</gene>
<evidence type="ECO:0000313" key="2">
    <source>
        <dbReference type="Proteomes" id="UP000095746"/>
    </source>
</evidence>
<organism evidence="1 2">
    <name type="scientific">Flavonifractor plautii</name>
    <name type="common">Fusobacterium plautii</name>
    <dbReference type="NCBI Taxonomy" id="292800"/>
    <lineage>
        <taxon>Bacteria</taxon>
        <taxon>Bacillati</taxon>
        <taxon>Bacillota</taxon>
        <taxon>Clostridia</taxon>
        <taxon>Eubacteriales</taxon>
        <taxon>Oscillospiraceae</taxon>
        <taxon>Flavonifractor</taxon>
    </lineage>
</organism>
<sequence>MGRGRRAGLDGLFIFKAGLPQMYMHIHQPGAHGQSPGIDHPGVGLVDVAPDDRYLSVLNQHIHNPADAPNRVNQPSLPYQQLHEITPFTLKPFQTAVQSTAKKGTGPPPSPPQIEPYRAAYIIP</sequence>
<dbReference type="AlphaFoldDB" id="A0A174L1W9"/>
<name>A0A174L1W9_FLAPL</name>
<protein>
    <submittedName>
        <fullName evidence="1">Uncharacterized protein</fullName>
    </submittedName>
</protein>
<proteinExistence type="predicted"/>